<reference evidence="3 4" key="1">
    <citation type="submission" date="2023-11" db="EMBL/GenBank/DDBJ databases">
        <title>First isolation, identification, and characterization of non-pathogenic Epilithonimonas ginsengisoli isolated from diseased farmed rainbow trout (Oncorhynchus mykiss) in Chile.</title>
        <authorList>
            <person name="Miranda C.D."/>
            <person name="Irgang R."/>
            <person name="Concha C."/>
            <person name="Rojas R."/>
            <person name="Avendano R."/>
        </authorList>
    </citation>
    <scope>NUCLEOTIDE SEQUENCE [LARGE SCALE GENOMIC DNA]</scope>
    <source>
        <strain evidence="3 4">FP99</strain>
    </source>
</reference>
<evidence type="ECO:0000256" key="1">
    <source>
        <dbReference type="ARBA" id="ARBA00022729"/>
    </source>
</evidence>
<organism evidence="3 4">
    <name type="scientific">Epilithonimonas ginsengisoli</name>
    <dbReference type="NCBI Taxonomy" id="1245592"/>
    <lineage>
        <taxon>Bacteria</taxon>
        <taxon>Pseudomonadati</taxon>
        <taxon>Bacteroidota</taxon>
        <taxon>Flavobacteriia</taxon>
        <taxon>Flavobacteriales</taxon>
        <taxon>Weeksellaceae</taxon>
        <taxon>Chryseobacterium group</taxon>
        <taxon>Epilithonimonas</taxon>
    </lineage>
</organism>
<name>A0ABU4JCR4_9FLAO</name>
<keyword evidence="4" id="KW-1185">Reference proteome</keyword>
<gene>
    <name evidence="3" type="ORF">NG800_000925</name>
</gene>
<feature type="domain" description="Secretion system C-terminal sorting" evidence="2">
    <location>
        <begin position="378"/>
        <end position="443"/>
    </location>
</feature>
<sequence length="447" mass="49300">MKKILLTSLVLFGIKVNSQLSFKNNITIPLEKDPVGVVIQDLNHDDLTDVLVSYYDNNYLSIFLQNANGTLSTQPQKIYSNDQSKISAINFGDINQDGLSDLLISTPTSTGAYMMKADGTFSDFKVLDLPFPVGITIGELNGDNVNDLLLTSYNKMYFAYQKVGEPAKFSVTSQDKLSTLGISRVADINNDGRNDIIFASPGTAQIFTYRQKAEGGFDVPVKTYVNDWVDDIAVKDVNNDGLNDLVITQSGGDSSVKILYPSFNDYIFYSYIKVPAYNNTGSIEIADFNNDGKNEIAAAHYGFNNVSVFSSKNNVFSNYQLFNCITTSINSGSMGVGDINNDGLQDIIVADYSTLNILYNQSDVVLTTNEEAAKNIALYPNPASDHILVRGIRVDARFDIIDVIGRIVKSGILSNTKRIDVKNLATGSYNINFLINNKTQNFKFIKR</sequence>
<keyword evidence="1" id="KW-0732">Signal</keyword>
<comment type="caution">
    <text evidence="3">The sequence shown here is derived from an EMBL/GenBank/DDBJ whole genome shotgun (WGS) entry which is preliminary data.</text>
</comment>
<evidence type="ECO:0000313" key="4">
    <source>
        <dbReference type="Proteomes" id="UP001204439"/>
    </source>
</evidence>
<dbReference type="SUPFAM" id="SSF69318">
    <property type="entry name" value="Integrin alpha N-terminal domain"/>
    <property type="match status" value="1"/>
</dbReference>
<dbReference type="RefSeq" id="WP_063971082.1">
    <property type="nucleotide sequence ID" value="NZ_JAMXLT020000001.1"/>
</dbReference>
<evidence type="ECO:0000313" key="3">
    <source>
        <dbReference type="EMBL" id="MDW8547452.1"/>
    </source>
</evidence>
<dbReference type="Gene3D" id="2.130.10.130">
    <property type="entry name" value="Integrin alpha, N-terminal"/>
    <property type="match status" value="3"/>
</dbReference>
<protein>
    <submittedName>
        <fullName evidence="3">T9SS type A sorting domain-containing protein</fullName>
    </submittedName>
</protein>
<proteinExistence type="predicted"/>
<dbReference type="Pfam" id="PF18962">
    <property type="entry name" value="Por_Secre_tail"/>
    <property type="match status" value="1"/>
</dbReference>
<dbReference type="Proteomes" id="UP001204439">
    <property type="component" value="Unassembled WGS sequence"/>
</dbReference>
<dbReference type="InterPro" id="IPR026444">
    <property type="entry name" value="Secre_tail"/>
</dbReference>
<dbReference type="InterPro" id="IPR028994">
    <property type="entry name" value="Integrin_alpha_N"/>
</dbReference>
<dbReference type="EMBL" id="JAMXLT020000001">
    <property type="protein sequence ID" value="MDW8547452.1"/>
    <property type="molecule type" value="Genomic_DNA"/>
</dbReference>
<evidence type="ECO:0000259" key="2">
    <source>
        <dbReference type="Pfam" id="PF18962"/>
    </source>
</evidence>
<dbReference type="NCBIfam" id="TIGR04183">
    <property type="entry name" value="Por_Secre_tail"/>
    <property type="match status" value="1"/>
</dbReference>
<dbReference type="Pfam" id="PF13517">
    <property type="entry name" value="FG-GAP_3"/>
    <property type="match status" value="3"/>
</dbReference>
<dbReference type="PANTHER" id="PTHR46580:SF2">
    <property type="entry name" value="MAM DOMAIN-CONTAINING PROTEIN"/>
    <property type="match status" value="1"/>
</dbReference>
<dbReference type="InterPro" id="IPR013517">
    <property type="entry name" value="FG-GAP"/>
</dbReference>
<accession>A0ABU4JCR4</accession>
<dbReference type="PANTHER" id="PTHR46580">
    <property type="entry name" value="SENSOR KINASE-RELATED"/>
    <property type="match status" value="1"/>
</dbReference>